<dbReference type="KEGG" id="oar:OA238_c13960"/>
<evidence type="ECO:0000313" key="3">
    <source>
        <dbReference type="Proteomes" id="UP000004688"/>
    </source>
</evidence>
<gene>
    <name evidence="2" type="ORF">OA238_c13960</name>
</gene>
<evidence type="ECO:0000259" key="1">
    <source>
        <dbReference type="Pfam" id="PF04230"/>
    </source>
</evidence>
<dbReference type="Proteomes" id="UP000004688">
    <property type="component" value="Chromosome"/>
</dbReference>
<keyword evidence="3" id="KW-1185">Reference proteome</keyword>
<dbReference type="EMBL" id="CP003742">
    <property type="protein sequence ID" value="AGI71550.1"/>
    <property type="molecule type" value="Genomic_DNA"/>
</dbReference>
<dbReference type="HOGENOM" id="CLU_071049_1_0_5"/>
<accession>M9RP35</accession>
<dbReference type="InterPro" id="IPR007345">
    <property type="entry name" value="Polysacch_pyruvyl_Trfase"/>
</dbReference>
<name>M9RP35_9RHOB</name>
<evidence type="ECO:0000313" key="2">
    <source>
        <dbReference type="EMBL" id="AGI71550.1"/>
    </source>
</evidence>
<dbReference type="OrthoDB" id="9803627at2"/>
<feature type="domain" description="Polysaccharide pyruvyl transferase" evidence="1">
    <location>
        <begin position="83"/>
        <end position="200"/>
    </location>
</feature>
<dbReference type="Pfam" id="PF04230">
    <property type="entry name" value="PS_pyruv_trans"/>
    <property type="match status" value="1"/>
</dbReference>
<reference evidence="2 3" key="1">
    <citation type="journal article" date="2013" name="PLoS ONE">
        <title>Poles Apart: Arctic and Antarctic Octadecabacter strains Share High Genome Plasticity and a New Type of Xanthorhodopsin.</title>
        <authorList>
            <person name="Vollmers J."/>
            <person name="Voget S."/>
            <person name="Dietrich S."/>
            <person name="Gollnow K."/>
            <person name="Smits M."/>
            <person name="Meyer K."/>
            <person name="Brinkhoff T."/>
            <person name="Simon M."/>
            <person name="Daniel R."/>
        </authorList>
    </citation>
    <scope>NUCLEOTIDE SEQUENCE [LARGE SCALE GENOMIC DNA]</scope>
    <source>
        <strain evidence="2 3">238</strain>
    </source>
</reference>
<dbReference type="RefSeq" id="WP_015494747.1">
    <property type="nucleotide sequence ID" value="NC_020908.1"/>
</dbReference>
<sequence>MTYTNPLRLFWYKKEQNFGDAISRTIVSHVSGRDVTWSGHNACEMYALGSLMKMIKNNQQDLREKGGKPFIWGTGAMSGLVDLEFLKNVRVALLRGPITAALLQRDDRVFGDTGLLIADALGDRPAREDVVGLVPHMHFADDPRFAKIADENPQIRLIDVRNPDAHNVVAQIASCSHVISQSLHGLVTADAYGIPNTWLDPLGIHGGAMLKFYDYAAGIGRAIGNPIEPSDIEQVARAASTGALGYADGIAAAQEALYASFPNGLKQQEMDA</sequence>
<organism evidence="2 3">
    <name type="scientific">Octadecabacter arcticus 238</name>
    <dbReference type="NCBI Taxonomy" id="391616"/>
    <lineage>
        <taxon>Bacteria</taxon>
        <taxon>Pseudomonadati</taxon>
        <taxon>Pseudomonadota</taxon>
        <taxon>Alphaproteobacteria</taxon>
        <taxon>Rhodobacterales</taxon>
        <taxon>Roseobacteraceae</taxon>
        <taxon>Octadecabacter</taxon>
    </lineage>
</organism>
<dbReference type="eggNOG" id="COG2327">
    <property type="taxonomic scope" value="Bacteria"/>
</dbReference>
<protein>
    <recommendedName>
        <fullName evidence="1">Polysaccharide pyruvyl transferase domain-containing protein</fullName>
    </recommendedName>
</protein>
<proteinExistence type="predicted"/>
<dbReference type="AlphaFoldDB" id="M9RP35"/>